<sequence>MNKDSNPDWRDQTEWLQDLVTELEQRIKIYHAEPDVELKRNKAAAYMGSIAGHLQEIPPFKGTDLLVPFKDLLIFIHSLESGSGHPWAKPNNFGGTNSETVAETEVRIWIVMGVWSLLEGGYRKNQAYKYMANAMTESGRTSKGRPFSHRNVQRWWLDYEYQRDDRLAKVQGHIENYWAEMPCPHGQLMFNCKSNGNGIRCANWRLVAEEFASNALKVANFRDWFVSR</sequence>
<dbReference type="RefSeq" id="WP_168820143.1">
    <property type="nucleotide sequence ID" value="NZ_CP051217.1"/>
</dbReference>
<dbReference type="KEGG" id="phao:HF685_11775"/>
<evidence type="ECO:0000313" key="2">
    <source>
        <dbReference type="Proteomes" id="UP000501600"/>
    </source>
</evidence>
<reference evidence="1 2" key="1">
    <citation type="submission" date="2020-04" db="EMBL/GenBank/DDBJ databases">
        <title>Genome sequence for Sphingorhabdus sp. strain M1.</title>
        <authorList>
            <person name="Park S.-J."/>
        </authorList>
    </citation>
    <scope>NUCLEOTIDE SEQUENCE [LARGE SCALE GENOMIC DNA]</scope>
    <source>
        <strain evidence="1 2">JK6</strain>
    </source>
</reference>
<dbReference type="EMBL" id="CP051217">
    <property type="protein sequence ID" value="QJB69874.1"/>
    <property type="molecule type" value="Genomic_DNA"/>
</dbReference>
<evidence type="ECO:0000313" key="1">
    <source>
        <dbReference type="EMBL" id="QJB69874.1"/>
    </source>
</evidence>
<accession>A0A6H2DNE4</accession>
<organism evidence="1 2">
    <name type="scientific">Parasphingorhabdus halotolerans</name>
    <dbReference type="NCBI Taxonomy" id="2725558"/>
    <lineage>
        <taxon>Bacteria</taxon>
        <taxon>Pseudomonadati</taxon>
        <taxon>Pseudomonadota</taxon>
        <taxon>Alphaproteobacteria</taxon>
        <taxon>Sphingomonadales</taxon>
        <taxon>Sphingomonadaceae</taxon>
        <taxon>Parasphingorhabdus</taxon>
    </lineage>
</organism>
<dbReference type="AlphaFoldDB" id="A0A6H2DNE4"/>
<proteinExistence type="predicted"/>
<protein>
    <submittedName>
        <fullName evidence="1">Uncharacterized protein</fullName>
    </submittedName>
</protein>
<keyword evidence="2" id="KW-1185">Reference proteome</keyword>
<gene>
    <name evidence="1" type="ORF">HF685_11775</name>
</gene>
<dbReference type="Proteomes" id="UP000501600">
    <property type="component" value="Chromosome"/>
</dbReference>
<name>A0A6H2DNE4_9SPHN</name>